<dbReference type="SUPFAM" id="SSF52540">
    <property type="entry name" value="P-loop containing nucleoside triphosphate hydrolases"/>
    <property type="match status" value="1"/>
</dbReference>
<dbReference type="PANTHER" id="PTHR42781">
    <property type="entry name" value="SPERMIDINE/PUTRESCINE IMPORT ATP-BINDING PROTEIN POTA"/>
    <property type="match status" value="1"/>
</dbReference>
<dbReference type="PROSITE" id="PS50893">
    <property type="entry name" value="ABC_TRANSPORTER_2"/>
    <property type="match status" value="1"/>
</dbReference>
<keyword evidence="2" id="KW-0547">Nucleotide-binding</keyword>
<proteinExistence type="predicted"/>
<accession>A0AAE3RB69</accession>
<dbReference type="InterPro" id="IPR003439">
    <property type="entry name" value="ABC_transporter-like_ATP-bd"/>
</dbReference>
<dbReference type="PROSITE" id="PS00211">
    <property type="entry name" value="ABC_TRANSPORTER_1"/>
    <property type="match status" value="1"/>
</dbReference>
<protein>
    <submittedName>
        <fullName evidence="5">ABC transporter ATP-binding protein</fullName>
    </submittedName>
</protein>
<gene>
    <name evidence="5" type="ORF">QNI22_29645</name>
</gene>
<comment type="caution">
    <text evidence="5">The sequence shown here is derived from an EMBL/GenBank/DDBJ whole genome shotgun (WGS) entry which is preliminary data.</text>
</comment>
<dbReference type="AlphaFoldDB" id="A0AAE3RB69"/>
<evidence type="ECO:0000256" key="3">
    <source>
        <dbReference type="ARBA" id="ARBA00022840"/>
    </source>
</evidence>
<reference evidence="5" key="1">
    <citation type="submission" date="2023-05" db="EMBL/GenBank/DDBJ databases">
        <authorList>
            <person name="Zhang X."/>
        </authorList>
    </citation>
    <scope>NUCLEOTIDE SEQUENCE</scope>
    <source>
        <strain evidence="5">BD1B2-1</strain>
    </source>
</reference>
<dbReference type="InterPro" id="IPR003593">
    <property type="entry name" value="AAA+_ATPase"/>
</dbReference>
<evidence type="ECO:0000313" key="6">
    <source>
        <dbReference type="Proteomes" id="UP001232063"/>
    </source>
</evidence>
<keyword evidence="6" id="KW-1185">Reference proteome</keyword>
<dbReference type="Proteomes" id="UP001232063">
    <property type="component" value="Unassembled WGS sequence"/>
</dbReference>
<sequence>MIDIQLSKYIHTSEGNQMLTIEMQIETGSVVALYGSSGVGKTTLLRMLAGLTKPDDGHIEVNGQIWFDKKKGIHVSPQKRGVGMVFQEYALFPNMTVRQNIEYGLADHRDKRWVDELLELTDLTQLAARKPGTLSGGQQQRVALCRTLVCKPSLLLLDEAFSSLDQATRTRLQDETLRLHRHFSLTTILVSHDIEEIRKMADVVIKIEQGKIIKKGRPADLLSSPKQYHHLELKGILTKIEIVEGGSILTIYASDSTHRIFQDSGASTLQNPTQCKVGDTIVITLPYESSSVRKL</sequence>
<organism evidence="5 6">
    <name type="scientific">Xanthocytophaga agilis</name>
    <dbReference type="NCBI Taxonomy" id="3048010"/>
    <lineage>
        <taxon>Bacteria</taxon>
        <taxon>Pseudomonadati</taxon>
        <taxon>Bacteroidota</taxon>
        <taxon>Cytophagia</taxon>
        <taxon>Cytophagales</taxon>
        <taxon>Rhodocytophagaceae</taxon>
        <taxon>Xanthocytophaga</taxon>
    </lineage>
</organism>
<dbReference type="GO" id="GO:0005524">
    <property type="term" value="F:ATP binding"/>
    <property type="evidence" value="ECO:0007669"/>
    <property type="project" value="UniProtKB-KW"/>
</dbReference>
<dbReference type="InterPro" id="IPR050093">
    <property type="entry name" value="ABC_SmlMolc_Importer"/>
</dbReference>
<dbReference type="SMART" id="SM00382">
    <property type="entry name" value="AAA"/>
    <property type="match status" value="1"/>
</dbReference>
<dbReference type="Pfam" id="PF00005">
    <property type="entry name" value="ABC_tran"/>
    <property type="match status" value="1"/>
</dbReference>
<feature type="domain" description="ABC transporter" evidence="4">
    <location>
        <begin position="1"/>
        <end position="234"/>
    </location>
</feature>
<dbReference type="GO" id="GO:0016887">
    <property type="term" value="F:ATP hydrolysis activity"/>
    <property type="evidence" value="ECO:0007669"/>
    <property type="project" value="InterPro"/>
</dbReference>
<dbReference type="RefSeq" id="WP_314516545.1">
    <property type="nucleotide sequence ID" value="NZ_JASJOU010000013.1"/>
</dbReference>
<keyword evidence="1" id="KW-0813">Transport</keyword>
<dbReference type="PANTHER" id="PTHR42781:SF4">
    <property type="entry name" value="SPERMIDINE_PUTRESCINE IMPORT ATP-BINDING PROTEIN POTA"/>
    <property type="match status" value="1"/>
</dbReference>
<evidence type="ECO:0000313" key="5">
    <source>
        <dbReference type="EMBL" id="MDJ1504864.1"/>
    </source>
</evidence>
<name>A0AAE3RB69_9BACT</name>
<dbReference type="EMBL" id="JASJOU010000013">
    <property type="protein sequence ID" value="MDJ1504864.1"/>
    <property type="molecule type" value="Genomic_DNA"/>
</dbReference>
<evidence type="ECO:0000259" key="4">
    <source>
        <dbReference type="PROSITE" id="PS50893"/>
    </source>
</evidence>
<evidence type="ECO:0000256" key="1">
    <source>
        <dbReference type="ARBA" id="ARBA00022448"/>
    </source>
</evidence>
<dbReference type="Gene3D" id="3.40.50.300">
    <property type="entry name" value="P-loop containing nucleotide triphosphate hydrolases"/>
    <property type="match status" value="1"/>
</dbReference>
<dbReference type="InterPro" id="IPR027417">
    <property type="entry name" value="P-loop_NTPase"/>
</dbReference>
<keyword evidence="3 5" id="KW-0067">ATP-binding</keyword>
<evidence type="ECO:0000256" key="2">
    <source>
        <dbReference type="ARBA" id="ARBA00022741"/>
    </source>
</evidence>
<dbReference type="InterPro" id="IPR017871">
    <property type="entry name" value="ABC_transporter-like_CS"/>
</dbReference>